<accession>A0A6N0HYK5</accession>
<reference evidence="8 9" key="1">
    <citation type="submission" date="2020-05" db="EMBL/GenBank/DDBJ databases">
        <title>Horizontal transmission and recombination maintain forever young bacterial symbiont genomes.</title>
        <authorList>
            <person name="Russell S.L."/>
            <person name="Pepper-Tunick E."/>
            <person name="Svedberg J."/>
            <person name="Byrne A."/>
            <person name="Ruelas Castillo J."/>
            <person name="Vollmers C."/>
            <person name="Beinart R.A."/>
            <person name="Corbett-Detig R."/>
        </authorList>
    </citation>
    <scope>NUCLEOTIDE SEQUENCE [LARGE SCALE GENOMIC DNA]</scope>
    <source>
        <strain evidence="8">Santa_Monica_outfall</strain>
    </source>
</reference>
<comment type="similarity">
    <text evidence="2">Belongs to the OmpP1/FadL family.</text>
</comment>
<dbReference type="AlphaFoldDB" id="A0A6N0HYK5"/>
<keyword evidence="3" id="KW-1134">Transmembrane beta strand</keyword>
<gene>
    <name evidence="8" type="ORF">HUE57_15055</name>
</gene>
<dbReference type="PANTHER" id="PTHR35093:SF8">
    <property type="entry name" value="OUTER MEMBRANE PROTEIN NMB0088-RELATED"/>
    <property type="match status" value="1"/>
</dbReference>
<dbReference type="Gene3D" id="2.40.160.60">
    <property type="entry name" value="Outer membrane protein transport protein (OMPP1/FadL/TodX)"/>
    <property type="match status" value="1"/>
</dbReference>
<keyword evidence="9" id="KW-1185">Reference proteome</keyword>
<organism evidence="8 9">
    <name type="scientific">Candidatus Reidiella endopervernicosa</name>
    <dbReference type="NCBI Taxonomy" id="2738883"/>
    <lineage>
        <taxon>Bacteria</taxon>
        <taxon>Pseudomonadati</taxon>
        <taxon>Pseudomonadota</taxon>
        <taxon>Gammaproteobacteria</taxon>
        <taxon>Candidatus Reidiella</taxon>
    </lineage>
</organism>
<evidence type="ECO:0000313" key="9">
    <source>
        <dbReference type="Proteomes" id="UP000509658"/>
    </source>
</evidence>
<dbReference type="Proteomes" id="UP000509658">
    <property type="component" value="Chromosome"/>
</dbReference>
<dbReference type="KEGG" id="rev:HUE57_15055"/>
<protein>
    <submittedName>
        <fullName evidence="8">Outer membrane protein transport protein</fullName>
    </submittedName>
</protein>
<comment type="subcellular location">
    <subcellularLocation>
        <location evidence="1">Cell outer membrane</location>
        <topology evidence="1">Multi-pass membrane protein</topology>
    </subcellularLocation>
</comment>
<evidence type="ECO:0000256" key="1">
    <source>
        <dbReference type="ARBA" id="ARBA00004571"/>
    </source>
</evidence>
<keyword evidence="6" id="KW-0472">Membrane</keyword>
<dbReference type="RefSeq" id="WP_174673469.1">
    <property type="nucleotide sequence ID" value="NZ_CP054491.1"/>
</dbReference>
<keyword evidence="7" id="KW-0998">Cell outer membrane</keyword>
<dbReference type="SUPFAM" id="SSF56935">
    <property type="entry name" value="Porins"/>
    <property type="match status" value="1"/>
</dbReference>
<keyword evidence="5" id="KW-0732">Signal</keyword>
<evidence type="ECO:0000256" key="7">
    <source>
        <dbReference type="ARBA" id="ARBA00023237"/>
    </source>
</evidence>
<dbReference type="Pfam" id="PF03349">
    <property type="entry name" value="Toluene_X"/>
    <property type="match status" value="1"/>
</dbReference>
<proteinExistence type="inferred from homology"/>
<evidence type="ECO:0000256" key="3">
    <source>
        <dbReference type="ARBA" id="ARBA00022452"/>
    </source>
</evidence>
<evidence type="ECO:0000256" key="4">
    <source>
        <dbReference type="ARBA" id="ARBA00022692"/>
    </source>
</evidence>
<evidence type="ECO:0000256" key="6">
    <source>
        <dbReference type="ARBA" id="ARBA00023136"/>
    </source>
</evidence>
<dbReference type="GO" id="GO:0009279">
    <property type="term" value="C:cell outer membrane"/>
    <property type="evidence" value="ECO:0007669"/>
    <property type="project" value="UniProtKB-SubCell"/>
</dbReference>
<dbReference type="InterPro" id="IPR005017">
    <property type="entry name" value="OMPP1/FadL/TodX"/>
</dbReference>
<dbReference type="EMBL" id="CP054491">
    <property type="protein sequence ID" value="QKQ27454.1"/>
    <property type="molecule type" value="Genomic_DNA"/>
</dbReference>
<evidence type="ECO:0000256" key="2">
    <source>
        <dbReference type="ARBA" id="ARBA00008163"/>
    </source>
</evidence>
<keyword evidence="4" id="KW-0812">Transmembrane</keyword>
<dbReference type="GO" id="GO:0015483">
    <property type="term" value="F:long-chain fatty acid transporting porin activity"/>
    <property type="evidence" value="ECO:0007669"/>
    <property type="project" value="TreeGrafter"/>
</dbReference>
<evidence type="ECO:0000313" key="8">
    <source>
        <dbReference type="EMBL" id="QKQ27454.1"/>
    </source>
</evidence>
<dbReference type="PANTHER" id="PTHR35093">
    <property type="entry name" value="OUTER MEMBRANE PROTEIN NMB0088-RELATED"/>
    <property type="match status" value="1"/>
</dbReference>
<name>A0A6N0HYK5_9GAMM</name>
<evidence type="ECO:0000256" key="5">
    <source>
        <dbReference type="ARBA" id="ARBA00022729"/>
    </source>
</evidence>
<sequence>MTPNDQIQLALDVKRIRWSETMKNFEMTFSNATGRIDMMMPMEWEDQTVVSLGGAFAVNDAVTLRAGYNRGTNPIPSSTLNFLFLRP</sequence>